<comment type="caution">
    <text evidence="1">The sequence shown here is derived from an EMBL/GenBank/DDBJ whole genome shotgun (WGS) entry which is preliminary data.</text>
</comment>
<dbReference type="InterPro" id="IPR036397">
    <property type="entry name" value="RNaseH_sf"/>
</dbReference>
<dbReference type="Pfam" id="PF01359">
    <property type="entry name" value="Transposase_1"/>
    <property type="match status" value="1"/>
</dbReference>
<dbReference type="GO" id="GO:0044774">
    <property type="term" value="P:mitotic DNA integrity checkpoint signaling"/>
    <property type="evidence" value="ECO:0007669"/>
    <property type="project" value="TreeGrafter"/>
</dbReference>
<dbReference type="GO" id="GO:0044547">
    <property type="term" value="F:DNA topoisomerase binding"/>
    <property type="evidence" value="ECO:0007669"/>
    <property type="project" value="TreeGrafter"/>
</dbReference>
<dbReference type="AlphaFoldDB" id="A0AAV1KSZ0"/>
<dbReference type="GO" id="GO:0035861">
    <property type="term" value="C:site of double-strand break"/>
    <property type="evidence" value="ECO:0007669"/>
    <property type="project" value="TreeGrafter"/>
</dbReference>
<dbReference type="InterPro" id="IPR052709">
    <property type="entry name" value="Transposase-MT_Hybrid"/>
</dbReference>
<dbReference type="GO" id="GO:0000729">
    <property type="term" value="P:DNA double-strand break processing"/>
    <property type="evidence" value="ECO:0007669"/>
    <property type="project" value="TreeGrafter"/>
</dbReference>
<accession>A0AAV1KSZ0</accession>
<dbReference type="GO" id="GO:0031297">
    <property type="term" value="P:replication fork processing"/>
    <property type="evidence" value="ECO:0007669"/>
    <property type="project" value="TreeGrafter"/>
</dbReference>
<dbReference type="Gene3D" id="3.30.420.10">
    <property type="entry name" value="Ribonuclease H-like superfamily/Ribonuclease H"/>
    <property type="match status" value="1"/>
</dbReference>
<proteinExistence type="predicted"/>
<evidence type="ECO:0000313" key="2">
    <source>
        <dbReference type="Proteomes" id="UP001314205"/>
    </source>
</evidence>
<dbReference type="GO" id="GO:0003697">
    <property type="term" value="F:single-stranded DNA binding"/>
    <property type="evidence" value="ECO:0007669"/>
    <property type="project" value="TreeGrafter"/>
</dbReference>
<dbReference type="GO" id="GO:0000014">
    <property type="term" value="F:single-stranded DNA endodeoxyribonuclease activity"/>
    <property type="evidence" value="ECO:0007669"/>
    <property type="project" value="TreeGrafter"/>
</dbReference>
<dbReference type="GO" id="GO:0006303">
    <property type="term" value="P:double-strand break repair via nonhomologous end joining"/>
    <property type="evidence" value="ECO:0007669"/>
    <property type="project" value="TreeGrafter"/>
</dbReference>
<dbReference type="PANTHER" id="PTHR46060:SF2">
    <property type="entry name" value="HISTONE-LYSINE N-METHYLTRANSFERASE SETMAR"/>
    <property type="match status" value="1"/>
</dbReference>
<dbReference type="Proteomes" id="UP001314205">
    <property type="component" value="Unassembled WGS sequence"/>
</dbReference>
<protein>
    <recommendedName>
        <fullName evidence="3">Transposase</fullName>
    </recommendedName>
</protein>
<dbReference type="EMBL" id="CAVLGL010000079">
    <property type="protein sequence ID" value="CAK1585379.1"/>
    <property type="molecule type" value="Genomic_DNA"/>
</dbReference>
<dbReference type="GO" id="GO:0005634">
    <property type="term" value="C:nucleus"/>
    <property type="evidence" value="ECO:0007669"/>
    <property type="project" value="TreeGrafter"/>
</dbReference>
<sequence>MGAPRTQWSPARSIRFETCLAQLAQIYEEILNRIVTCDEKWILFDNRKRSASWLDPGSAPKHCRKRKLTPRKVMVTVRCSSAGVINYSFLPNGMSINSDVYCNGLNTMMEKLVCLQQAVVNCSSPLLLHDNVRPHTVKHTVYKLQKLGLGALVNPPYSPDRAPTDTFQNLDNF</sequence>
<evidence type="ECO:0008006" key="3">
    <source>
        <dbReference type="Google" id="ProtNLM"/>
    </source>
</evidence>
<dbReference type="PANTHER" id="PTHR46060">
    <property type="entry name" value="MARINER MOS1 TRANSPOSASE-LIKE PROTEIN"/>
    <property type="match status" value="1"/>
</dbReference>
<name>A0AAV1KSZ0_9NEOP</name>
<dbReference type="GO" id="GO:0015074">
    <property type="term" value="P:DNA integration"/>
    <property type="evidence" value="ECO:0007669"/>
    <property type="project" value="TreeGrafter"/>
</dbReference>
<keyword evidence="2" id="KW-1185">Reference proteome</keyword>
<dbReference type="GO" id="GO:0000793">
    <property type="term" value="C:condensed chromosome"/>
    <property type="evidence" value="ECO:0007669"/>
    <property type="project" value="TreeGrafter"/>
</dbReference>
<dbReference type="GO" id="GO:0003690">
    <property type="term" value="F:double-stranded DNA binding"/>
    <property type="evidence" value="ECO:0007669"/>
    <property type="project" value="TreeGrafter"/>
</dbReference>
<organism evidence="1 2">
    <name type="scientific">Parnassius mnemosyne</name>
    <name type="common">clouded apollo</name>
    <dbReference type="NCBI Taxonomy" id="213953"/>
    <lineage>
        <taxon>Eukaryota</taxon>
        <taxon>Metazoa</taxon>
        <taxon>Ecdysozoa</taxon>
        <taxon>Arthropoda</taxon>
        <taxon>Hexapoda</taxon>
        <taxon>Insecta</taxon>
        <taxon>Pterygota</taxon>
        <taxon>Neoptera</taxon>
        <taxon>Endopterygota</taxon>
        <taxon>Lepidoptera</taxon>
        <taxon>Glossata</taxon>
        <taxon>Ditrysia</taxon>
        <taxon>Papilionoidea</taxon>
        <taxon>Papilionidae</taxon>
        <taxon>Parnassiinae</taxon>
        <taxon>Parnassini</taxon>
        <taxon>Parnassius</taxon>
        <taxon>Driopa</taxon>
    </lineage>
</organism>
<gene>
    <name evidence="1" type="ORF">PARMNEM_LOCUS6473</name>
</gene>
<evidence type="ECO:0000313" key="1">
    <source>
        <dbReference type="EMBL" id="CAK1585379.1"/>
    </source>
</evidence>
<reference evidence="1 2" key="1">
    <citation type="submission" date="2023-11" db="EMBL/GenBank/DDBJ databases">
        <authorList>
            <person name="Hedman E."/>
            <person name="Englund M."/>
            <person name="Stromberg M."/>
            <person name="Nyberg Akerstrom W."/>
            <person name="Nylinder S."/>
            <person name="Jareborg N."/>
            <person name="Kallberg Y."/>
            <person name="Kronander E."/>
        </authorList>
    </citation>
    <scope>NUCLEOTIDE SEQUENCE [LARGE SCALE GENOMIC DNA]</scope>
</reference>
<dbReference type="GO" id="GO:0046975">
    <property type="term" value="F:histone H3K36 methyltransferase activity"/>
    <property type="evidence" value="ECO:0007669"/>
    <property type="project" value="TreeGrafter"/>
</dbReference>
<dbReference type="InterPro" id="IPR001888">
    <property type="entry name" value="Transposase_1"/>
</dbReference>
<dbReference type="GO" id="GO:0042800">
    <property type="term" value="F:histone H3K4 methyltransferase activity"/>
    <property type="evidence" value="ECO:0007669"/>
    <property type="project" value="TreeGrafter"/>
</dbReference>